<feature type="active site" description="Proton acceptor" evidence="8">
    <location>
        <position position="157"/>
    </location>
</feature>
<evidence type="ECO:0000259" key="11">
    <source>
        <dbReference type="Pfam" id="PF01433"/>
    </source>
</evidence>
<feature type="domain" description="ERAP1-like C-terminal" evidence="12">
    <location>
        <begin position="388"/>
        <end position="695"/>
    </location>
</feature>
<name>A0A0R3TC65_RODNA</name>
<evidence type="ECO:0000256" key="1">
    <source>
        <dbReference type="ARBA" id="ARBA00010136"/>
    </source>
</evidence>
<evidence type="ECO:0000259" key="12">
    <source>
        <dbReference type="Pfam" id="PF11838"/>
    </source>
</evidence>
<dbReference type="InterPro" id="IPR050344">
    <property type="entry name" value="Peptidase_M1_aminopeptidases"/>
</dbReference>
<reference evidence="15" key="1">
    <citation type="submission" date="2017-02" db="UniProtKB">
        <authorList>
            <consortium name="WormBaseParasite"/>
        </authorList>
    </citation>
    <scope>IDENTIFICATION</scope>
</reference>
<dbReference type="GO" id="GO:0016020">
    <property type="term" value="C:membrane"/>
    <property type="evidence" value="ECO:0007669"/>
    <property type="project" value="TreeGrafter"/>
</dbReference>
<dbReference type="OrthoDB" id="275509at2759"/>
<dbReference type="GO" id="GO:0008270">
    <property type="term" value="F:zinc ion binding"/>
    <property type="evidence" value="ECO:0007669"/>
    <property type="project" value="InterPro"/>
</dbReference>
<feature type="binding site" evidence="9">
    <location>
        <position position="160"/>
    </location>
    <ligand>
        <name>Zn(2+)</name>
        <dbReference type="ChEBI" id="CHEBI:29105"/>
        <note>catalytic</note>
    </ligand>
</feature>
<dbReference type="InterPro" id="IPR014782">
    <property type="entry name" value="Peptidase_M1_dom"/>
</dbReference>
<dbReference type="Gene3D" id="2.60.40.1910">
    <property type="match status" value="1"/>
</dbReference>
<keyword evidence="14" id="KW-1185">Reference proteome</keyword>
<dbReference type="PANTHER" id="PTHR11533">
    <property type="entry name" value="PROTEASE M1 ZINC METALLOPROTEASE"/>
    <property type="match status" value="1"/>
</dbReference>
<dbReference type="GO" id="GO:0005615">
    <property type="term" value="C:extracellular space"/>
    <property type="evidence" value="ECO:0007669"/>
    <property type="project" value="TreeGrafter"/>
</dbReference>
<reference evidence="13 14" key="2">
    <citation type="submission" date="2018-11" db="EMBL/GenBank/DDBJ databases">
        <authorList>
            <consortium name="Pathogen Informatics"/>
        </authorList>
    </citation>
    <scope>NUCLEOTIDE SEQUENCE [LARGE SCALE GENOMIC DNA]</scope>
</reference>
<dbReference type="CDD" id="cd09601">
    <property type="entry name" value="M1_APN-Q_like"/>
    <property type="match status" value="1"/>
</dbReference>
<dbReference type="EMBL" id="UZAE01003443">
    <property type="protein sequence ID" value="VDO00512.1"/>
    <property type="molecule type" value="Genomic_DNA"/>
</dbReference>
<organism evidence="15">
    <name type="scientific">Rodentolepis nana</name>
    <name type="common">Dwarf tapeworm</name>
    <name type="synonym">Hymenolepis nana</name>
    <dbReference type="NCBI Taxonomy" id="102285"/>
    <lineage>
        <taxon>Eukaryota</taxon>
        <taxon>Metazoa</taxon>
        <taxon>Spiralia</taxon>
        <taxon>Lophotrochozoa</taxon>
        <taxon>Platyhelminthes</taxon>
        <taxon>Cestoda</taxon>
        <taxon>Eucestoda</taxon>
        <taxon>Cyclophyllidea</taxon>
        <taxon>Hymenolepididae</taxon>
        <taxon>Rodentolepis</taxon>
    </lineage>
</organism>
<dbReference type="Pfam" id="PF01433">
    <property type="entry name" value="Peptidase_M1"/>
    <property type="match status" value="1"/>
</dbReference>
<evidence type="ECO:0000256" key="3">
    <source>
        <dbReference type="ARBA" id="ARBA00022670"/>
    </source>
</evidence>
<sequence>MIDVFGHPEVSRKPVSEVELKDFGLPSSAGSHSFVKVSFDDTPKMSTYIVAFVIGRFDYIEAMDANNVRIRVYTPPKRKYLGAHALKMATSAIPFFTEVFGAEYPLPKLDLVAIPDFAMGAMENWGLLTYRETALLIDEEQSSLSSKRHVALTVAHECAHMWFGNLVTMKWWTHLWLNEGFATWISYLAVDHCFPDYDIWTVFLTVEFYSAMAVDELKTSHPIEIEVCSPAEVDEIFDAVSYEKGASIIRMINDYMTPEKFRKGLQLYIERHKFGNTETNDLWKALSEEMREDMQAIMSTWTRQMGYPLLTVRKVNEDDNKVTYAIDQQHFLADGSHDGINDESEWCVPVTICDASDSSKILKRFLLPREARKVPFEIELPVGTKFRLNPGATAFYRVRYEESLIGPVLEALEQKKLDNKDRLSVLADEFALARAGFKKMTLAMTMASTFHAENDYAVWCELRSQLVSLRSLLEEQSPSVMKDSAFEGADLKVAMNAFITHLAQTPYKNLGWEARDNEPNNDTLLRPLIASLLGGSGFIDAVNEAKERFDRHYNAIMSGEDSNSKDLIHPDIRVSVYSTCMRHGDEKTLDRLLEASSLTIELLFMQTLHSKATIHDERVRILHSIGSTRSESLVKRVIELTFSDLVRKQDRLRPLIVLSCSSAVGRRAVWTEIKTRIETLVDDLGVVRLMGRVISVRAF</sequence>
<evidence type="ECO:0000256" key="2">
    <source>
        <dbReference type="ARBA" id="ARBA00022438"/>
    </source>
</evidence>
<evidence type="ECO:0000256" key="10">
    <source>
        <dbReference type="PIRSR" id="PIRSR634016-4"/>
    </source>
</evidence>
<evidence type="ECO:0000313" key="14">
    <source>
        <dbReference type="Proteomes" id="UP000278807"/>
    </source>
</evidence>
<evidence type="ECO:0000256" key="4">
    <source>
        <dbReference type="ARBA" id="ARBA00022723"/>
    </source>
</evidence>
<keyword evidence="6 9" id="KW-0862">Zinc</keyword>
<dbReference type="Proteomes" id="UP000278807">
    <property type="component" value="Unassembled WGS sequence"/>
</dbReference>
<proteinExistence type="inferred from homology"/>
<dbReference type="WBParaSite" id="HNAJ_0000465401-mRNA-1">
    <property type="protein sequence ID" value="HNAJ_0000465401-mRNA-1"/>
    <property type="gene ID" value="HNAJ_0000465401"/>
</dbReference>
<dbReference type="SUPFAM" id="SSF55486">
    <property type="entry name" value="Metalloproteases ('zincins'), catalytic domain"/>
    <property type="match status" value="1"/>
</dbReference>
<dbReference type="Pfam" id="PF11838">
    <property type="entry name" value="ERAP1_C"/>
    <property type="match status" value="1"/>
</dbReference>
<dbReference type="FunFam" id="1.10.390.10:FF:000001">
    <property type="entry name" value="Aminopeptidase"/>
    <property type="match status" value="1"/>
</dbReference>
<dbReference type="InterPro" id="IPR001930">
    <property type="entry name" value="Peptidase_M1"/>
</dbReference>
<dbReference type="AlphaFoldDB" id="A0A0R3TC65"/>
<comment type="similarity">
    <text evidence="1">Belongs to the peptidase M1 family.</text>
</comment>
<dbReference type="InterPro" id="IPR024571">
    <property type="entry name" value="ERAP1-like_C_dom"/>
</dbReference>
<keyword evidence="2" id="KW-0031">Aminopeptidase</keyword>
<feature type="binding site" evidence="9">
    <location>
        <position position="179"/>
    </location>
    <ligand>
        <name>Zn(2+)</name>
        <dbReference type="ChEBI" id="CHEBI:29105"/>
        <note>catalytic</note>
    </ligand>
</feature>
<dbReference type="GO" id="GO:0070006">
    <property type="term" value="F:metalloaminopeptidase activity"/>
    <property type="evidence" value="ECO:0007669"/>
    <property type="project" value="TreeGrafter"/>
</dbReference>
<dbReference type="PRINTS" id="PR00756">
    <property type="entry name" value="ALADIPTASE"/>
</dbReference>
<gene>
    <name evidence="13" type="ORF">HNAJ_LOCUS4652</name>
</gene>
<keyword evidence="7" id="KW-0482">Metalloprotease</keyword>
<evidence type="ECO:0000256" key="9">
    <source>
        <dbReference type="PIRSR" id="PIRSR634016-3"/>
    </source>
</evidence>
<feature type="site" description="Transition state stabilizer" evidence="10">
    <location>
        <position position="242"/>
    </location>
</feature>
<evidence type="ECO:0000256" key="7">
    <source>
        <dbReference type="ARBA" id="ARBA00023049"/>
    </source>
</evidence>
<protein>
    <submittedName>
        <fullName evidence="15">Aminopeptidase</fullName>
    </submittedName>
</protein>
<dbReference type="InterPro" id="IPR027268">
    <property type="entry name" value="Peptidase_M4/M1_CTD_sf"/>
</dbReference>
<evidence type="ECO:0000313" key="13">
    <source>
        <dbReference type="EMBL" id="VDO00512.1"/>
    </source>
</evidence>
<dbReference type="GO" id="GO:0043171">
    <property type="term" value="P:peptide catabolic process"/>
    <property type="evidence" value="ECO:0007669"/>
    <property type="project" value="TreeGrafter"/>
</dbReference>
<dbReference type="InterPro" id="IPR034016">
    <property type="entry name" value="M1_APN-typ"/>
</dbReference>
<keyword evidence="4 9" id="KW-0479">Metal-binding</keyword>
<dbReference type="STRING" id="102285.A0A0R3TC65"/>
<dbReference type="Gene3D" id="1.10.390.10">
    <property type="entry name" value="Neutral Protease Domain 2"/>
    <property type="match status" value="1"/>
</dbReference>
<evidence type="ECO:0000256" key="8">
    <source>
        <dbReference type="PIRSR" id="PIRSR634016-1"/>
    </source>
</evidence>
<feature type="binding site" evidence="9">
    <location>
        <position position="156"/>
    </location>
    <ligand>
        <name>Zn(2+)</name>
        <dbReference type="ChEBI" id="CHEBI:29105"/>
        <note>catalytic</note>
    </ligand>
</feature>
<accession>A0A0R3TC65</accession>
<dbReference type="Gene3D" id="1.25.50.20">
    <property type="match status" value="1"/>
</dbReference>
<dbReference type="GO" id="GO:0006508">
    <property type="term" value="P:proteolysis"/>
    <property type="evidence" value="ECO:0007669"/>
    <property type="project" value="UniProtKB-KW"/>
</dbReference>
<evidence type="ECO:0000256" key="6">
    <source>
        <dbReference type="ARBA" id="ARBA00022833"/>
    </source>
</evidence>
<dbReference type="PANTHER" id="PTHR11533:SF174">
    <property type="entry name" value="PUROMYCIN-SENSITIVE AMINOPEPTIDASE-RELATED"/>
    <property type="match status" value="1"/>
</dbReference>
<evidence type="ECO:0000313" key="15">
    <source>
        <dbReference type="WBParaSite" id="HNAJ_0000465401-mRNA-1"/>
    </source>
</evidence>
<feature type="domain" description="Peptidase M1 membrane alanine aminopeptidase" evidence="11">
    <location>
        <begin position="85"/>
        <end position="301"/>
    </location>
</feature>
<dbReference type="GO" id="GO:0042277">
    <property type="term" value="F:peptide binding"/>
    <property type="evidence" value="ECO:0007669"/>
    <property type="project" value="TreeGrafter"/>
</dbReference>
<evidence type="ECO:0000256" key="5">
    <source>
        <dbReference type="ARBA" id="ARBA00022801"/>
    </source>
</evidence>
<keyword evidence="3" id="KW-0645">Protease</keyword>
<comment type="cofactor">
    <cofactor evidence="9">
        <name>Zn(2+)</name>
        <dbReference type="ChEBI" id="CHEBI:29105"/>
    </cofactor>
    <text evidence="9">Binds 1 zinc ion per subunit.</text>
</comment>
<dbReference type="GO" id="GO:0005737">
    <property type="term" value="C:cytoplasm"/>
    <property type="evidence" value="ECO:0007669"/>
    <property type="project" value="TreeGrafter"/>
</dbReference>
<keyword evidence="5" id="KW-0378">Hydrolase</keyword>